<evidence type="ECO:0000313" key="2">
    <source>
        <dbReference type="EMBL" id="EFX04536.1"/>
    </source>
</evidence>
<dbReference type="EMBL" id="GL629765">
    <property type="protein sequence ID" value="EFX04536.1"/>
    <property type="molecule type" value="Genomic_DNA"/>
</dbReference>
<dbReference type="GO" id="GO:0032259">
    <property type="term" value="P:methylation"/>
    <property type="evidence" value="ECO:0007669"/>
    <property type="project" value="UniProtKB-KW"/>
</dbReference>
<dbReference type="Pfam" id="PF13489">
    <property type="entry name" value="Methyltransf_23"/>
    <property type="match status" value="1"/>
</dbReference>
<keyword evidence="3" id="KW-1185">Reference proteome</keyword>
<dbReference type="AlphaFoldDB" id="F0XFT6"/>
<dbReference type="InterPro" id="IPR029063">
    <property type="entry name" value="SAM-dependent_MTases_sf"/>
</dbReference>
<dbReference type="SUPFAM" id="SSF53335">
    <property type="entry name" value="S-adenosyl-L-methionine-dependent methyltransferases"/>
    <property type="match status" value="1"/>
</dbReference>
<sequence length="259" mass="27861">MSAGNERFNSEAATWNEKPDVVRGAGLAFAAILALRPDLDEAKAHGTAATNGIDVLEIGCGTGLLALQMAPYVRSIVAVDAAQGMIDVLRQRLAETPEAANISSLCAILEDPEDPVLPPAVETVTGSGSAGPRRKFDLITSHLVLHHIPDHAALLKTLHGCLKPGGQVALTDFEDFGPEARRFHPEDRMAGVEHHGINAALFARQMRNSGFEDVVVKPEWTMDKMVEHFPGQFANGKPENGGDTLTFPFLLCKGTKRRL</sequence>
<dbReference type="CDD" id="cd02440">
    <property type="entry name" value="AdoMet_MTases"/>
    <property type="match status" value="1"/>
</dbReference>
<keyword evidence="1 2" id="KW-0808">Transferase</keyword>
<dbReference type="PANTHER" id="PTHR43861:SF3">
    <property type="entry name" value="PUTATIVE (AFU_ORTHOLOGUE AFUA_2G14390)-RELATED"/>
    <property type="match status" value="1"/>
</dbReference>
<evidence type="ECO:0000256" key="1">
    <source>
        <dbReference type="ARBA" id="ARBA00022679"/>
    </source>
</evidence>
<proteinExistence type="predicted"/>
<organism evidence="3">
    <name type="scientific">Grosmannia clavigera (strain kw1407 / UAMH 11150)</name>
    <name type="common">Blue stain fungus</name>
    <name type="synonym">Graphiocladiella clavigera</name>
    <dbReference type="NCBI Taxonomy" id="655863"/>
    <lineage>
        <taxon>Eukaryota</taxon>
        <taxon>Fungi</taxon>
        <taxon>Dikarya</taxon>
        <taxon>Ascomycota</taxon>
        <taxon>Pezizomycotina</taxon>
        <taxon>Sordariomycetes</taxon>
        <taxon>Sordariomycetidae</taxon>
        <taxon>Ophiostomatales</taxon>
        <taxon>Ophiostomataceae</taxon>
        <taxon>Leptographium</taxon>
    </lineage>
</organism>
<dbReference type="HOGENOM" id="CLU_037990_1_2_1"/>
<protein>
    <submittedName>
        <fullName evidence="2">Methyltransferase type 11</fullName>
    </submittedName>
</protein>
<name>F0XFT6_GROCL</name>
<keyword evidence="2" id="KW-0489">Methyltransferase</keyword>
<dbReference type="RefSeq" id="XP_014174018.1">
    <property type="nucleotide sequence ID" value="XM_014318543.1"/>
</dbReference>
<dbReference type="OrthoDB" id="10017101at2759"/>
<dbReference type="InParanoid" id="F0XFT6"/>
<accession>F0XFT6</accession>
<dbReference type="GeneID" id="25974345"/>
<dbReference type="eggNOG" id="KOG1270">
    <property type="taxonomic scope" value="Eukaryota"/>
</dbReference>
<dbReference type="GO" id="GO:0008168">
    <property type="term" value="F:methyltransferase activity"/>
    <property type="evidence" value="ECO:0007669"/>
    <property type="project" value="UniProtKB-KW"/>
</dbReference>
<dbReference type="STRING" id="655863.F0XFT6"/>
<evidence type="ECO:0000313" key="3">
    <source>
        <dbReference type="Proteomes" id="UP000007796"/>
    </source>
</evidence>
<dbReference type="Gene3D" id="3.40.50.150">
    <property type="entry name" value="Vaccinia Virus protein VP39"/>
    <property type="match status" value="1"/>
</dbReference>
<reference evidence="2 3" key="1">
    <citation type="journal article" date="2011" name="Proc. Natl. Acad. Sci. U.S.A.">
        <title>Genome and transcriptome analyses of the mountain pine beetle-fungal symbiont Grosmannia clavigera, a lodgepole pine pathogen.</title>
        <authorList>
            <person name="DiGuistini S."/>
            <person name="Wang Y."/>
            <person name="Liao N.Y."/>
            <person name="Taylor G."/>
            <person name="Tanguay P."/>
            <person name="Feau N."/>
            <person name="Henrissat B."/>
            <person name="Chan S.K."/>
            <person name="Hesse-Orce U."/>
            <person name="Alamouti S.M."/>
            <person name="Tsui C.K.M."/>
            <person name="Docking R.T."/>
            <person name="Levasseur A."/>
            <person name="Haridas S."/>
            <person name="Robertson G."/>
            <person name="Birol I."/>
            <person name="Holt R.A."/>
            <person name="Marra M.A."/>
            <person name="Hamelin R.C."/>
            <person name="Hirst M."/>
            <person name="Jones S.J.M."/>
            <person name="Bohlmann J."/>
            <person name="Breuil C."/>
        </authorList>
    </citation>
    <scope>NUCLEOTIDE SEQUENCE [LARGE SCALE GENOMIC DNA]</scope>
    <source>
        <strain evidence="3">kw1407 / UAMH 11150</strain>
    </source>
</reference>
<gene>
    <name evidence="2" type="ORF">CMQ_1464</name>
</gene>
<dbReference type="PANTHER" id="PTHR43861">
    <property type="entry name" value="TRANS-ACONITATE 2-METHYLTRANSFERASE-RELATED"/>
    <property type="match status" value="1"/>
</dbReference>
<dbReference type="Proteomes" id="UP000007796">
    <property type="component" value="Unassembled WGS sequence"/>
</dbReference>